<dbReference type="AlphaFoldDB" id="A0A7I8W7R1"/>
<accession>A0A7I8W7R1</accession>
<proteinExistence type="predicted"/>
<comment type="caution">
    <text evidence="2">The sequence shown here is derived from an EMBL/GenBank/DDBJ whole genome shotgun (WGS) entry which is preliminary data.</text>
</comment>
<dbReference type="Proteomes" id="UP000549394">
    <property type="component" value="Unassembled WGS sequence"/>
</dbReference>
<gene>
    <name evidence="2" type="ORF">DGYR_LOCUS11764</name>
</gene>
<organism evidence="2 3">
    <name type="scientific">Dimorphilus gyrociliatus</name>
    <dbReference type="NCBI Taxonomy" id="2664684"/>
    <lineage>
        <taxon>Eukaryota</taxon>
        <taxon>Metazoa</taxon>
        <taxon>Spiralia</taxon>
        <taxon>Lophotrochozoa</taxon>
        <taxon>Annelida</taxon>
        <taxon>Polychaeta</taxon>
        <taxon>Polychaeta incertae sedis</taxon>
        <taxon>Dinophilidae</taxon>
        <taxon>Dimorphilus</taxon>
    </lineage>
</organism>
<name>A0A7I8W7R1_9ANNE</name>
<feature type="compositionally biased region" description="Basic and acidic residues" evidence="1">
    <location>
        <begin position="1"/>
        <end position="16"/>
    </location>
</feature>
<feature type="compositionally biased region" description="Low complexity" evidence="1">
    <location>
        <begin position="85"/>
        <end position="97"/>
    </location>
</feature>
<reference evidence="2 3" key="1">
    <citation type="submission" date="2020-08" db="EMBL/GenBank/DDBJ databases">
        <authorList>
            <person name="Hejnol A."/>
        </authorList>
    </citation>
    <scope>NUCLEOTIDE SEQUENCE [LARGE SCALE GENOMIC DNA]</scope>
</reference>
<dbReference type="OrthoDB" id="6076051at2759"/>
<feature type="compositionally biased region" description="Gly residues" evidence="1">
    <location>
        <begin position="19"/>
        <end position="32"/>
    </location>
</feature>
<dbReference type="EMBL" id="CAJFCJ010000020">
    <property type="protein sequence ID" value="CAD5124187.1"/>
    <property type="molecule type" value="Genomic_DNA"/>
</dbReference>
<keyword evidence="3" id="KW-1185">Reference proteome</keyword>
<evidence type="ECO:0000256" key="1">
    <source>
        <dbReference type="SAM" id="MobiDB-lite"/>
    </source>
</evidence>
<evidence type="ECO:0000313" key="3">
    <source>
        <dbReference type="Proteomes" id="UP000549394"/>
    </source>
</evidence>
<feature type="region of interest" description="Disordered" evidence="1">
    <location>
        <begin position="1"/>
        <end position="35"/>
    </location>
</feature>
<protein>
    <submittedName>
        <fullName evidence="2">DgyrCDS12485</fullName>
    </submittedName>
</protein>
<feature type="region of interest" description="Disordered" evidence="1">
    <location>
        <begin position="60"/>
        <end position="108"/>
    </location>
</feature>
<evidence type="ECO:0000313" key="2">
    <source>
        <dbReference type="EMBL" id="CAD5124187.1"/>
    </source>
</evidence>
<sequence length="243" mass="27515">MEHKVLTISVQKKDETNSGIGGGGGGEGGKGGSSIQERRMKGKFHGIALRILAKVMAGEKLDVEEEKEEKRKITSSSQKIENISPKSPKTPKTPLTPKRTESRKQLYRRKGVDFRNVVRLASMKHFNRVLGTTTEKNEVLEEDSLPKLPPRPRFSATLSPEAQLVTLMCYEEAISEKLSTTNNQPKNEKRLLNKRSSIDDQRRLLVSSRVERAMSLLDIAKKEDTKVLRHFKSWTLAWSKDFE</sequence>